<feature type="region of interest" description="Disordered" evidence="1">
    <location>
        <begin position="1"/>
        <end position="135"/>
    </location>
</feature>
<evidence type="ECO:0000313" key="3">
    <source>
        <dbReference type="Proteomes" id="UP001165085"/>
    </source>
</evidence>
<feature type="compositionally biased region" description="Low complexity" evidence="1">
    <location>
        <begin position="121"/>
        <end position="130"/>
    </location>
</feature>
<feature type="region of interest" description="Disordered" evidence="1">
    <location>
        <begin position="188"/>
        <end position="221"/>
    </location>
</feature>
<reference evidence="3" key="1">
    <citation type="journal article" date="2023" name="Commun. Biol.">
        <title>Genome analysis of Parmales, the sister group of diatoms, reveals the evolutionary specialization of diatoms from phago-mixotrophs to photoautotrophs.</title>
        <authorList>
            <person name="Ban H."/>
            <person name="Sato S."/>
            <person name="Yoshikawa S."/>
            <person name="Yamada K."/>
            <person name="Nakamura Y."/>
            <person name="Ichinomiya M."/>
            <person name="Sato N."/>
            <person name="Blanc-Mathieu R."/>
            <person name="Endo H."/>
            <person name="Kuwata A."/>
            <person name="Ogata H."/>
        </authorList>
    </citation>
    <scope>NUCLEOTIDE SEQUENCE [LARGE SCALE GENOMIC DNA]</scope>
    <source>
        <strain evidence="3">NIES 3701</strain>
    </source>
</reference>
<protein>
    <submittedName>
        <fullName evidence="2">Uncharacterized protein</fullName>
    </submittedName>
</protein>
<feature type="compositionally biased region" description="Basic and acidic residues" evidence="1">
    <location>
        <begin position="1"/>
        <end position="10"/>
    </location>
</feature>
<feature type="compositionally biased region" description="Polar residues" evidence="1">
    <location>
        <begin position="50"/>
        <end position="60"/>
    </location>
</feature>
<comment type="caution">
    <text evidence="2">The sequence shown here is derived from an EMBL/GenBank/DDBJ whole genome shotgun (WGS) entry which is preliminary data.</text>
</comment>
<accession>A0A9W7C6E8</accession>
<proteinExistence type="predicted"/>
<dbReference type="OrthoDB" id="10576251at2759"/>
<name>A0A9W7C6E8_9STRA</name>
<organism evidence="2 3">
    <name type="scientific">Triparma strigata</name>
    <dbReference type="NCBI Taxonomy" id="1606541"/>
    <lineage>
        <taxon>Eukaryota</taxon>
        <taxon>Sar</taxon>
        <taxon>Stramenopiles</taxon>
        <taxon>Ochrophyta</taxon>
        <taxon>Bolidophyceae</taxon>
        <taxon>Parmales</taxon>
        <taxon>Triparmaceae</taxon>
        <taxon>Triparma</taxon>
    </lineage>
</organism>
<dbReference type="EMBL" id="BRXY01000570">
    <property type="protein sequence ID" value="GMI00501.1"/>
    <property type="molecule type" value="Genomic_DNA"/>
</dbReference>
<evidence type="ECO:0000313" key="2">
    <source>
        <dbReference type="EMBL" id="GMI00501.1"/>
    </source>
</evidence>
<dbReference type="Proteomes" id="UP001165085">
    <property type="component" value="Unassembled WGS sequence"/>
</dbReference>
<feature type="compositionally biased region" description="Polar residues" evidence="1">
    <location>
        <begin position="74"/>
        <end position="85"/>
    </location>
</feature>
<feature type="compositionally biased region" description="Basic and acidic residues" evidence="1">
    <location>
        <begin position="198"/>
        <end position="221"/>
    </location>
</feature>
<feature type="compositionally biased region" description="Polar residues" evidence="1">
    <location>
        <begin position="101"/>
        <end position="114"/>
    </location>
</feature>
<dbReference type="AlphaFoldDB" id="A0A9W7C6E8"/>
<gene>
    <name evidence="2" type="ORF">TrST_g8097</name>
</gene>
<sequence length="221" mass="24534">MSFRDSEHSDPSASPETSFVHVSLPDGPADDDSCSSNSSFEIIDYEEFNLPQQGQPQTRSDLPLPSNELLIVQPSKQAASSTSSLPKKEPCPVLPGRTTKTKSWSELVQATTNGERGCSGGSSSPTSHIHITSKRKTLVYKQRPWKSPSIKVVSVAKKPAASSNPNRVDADDEDIDFYEQYYSLKAGGGHSRMKSVKLRPDEQRRKDFSNEKRDMQRGYRK</sequence>
<keyword evidence="3" id="KW-1185">Reference proteome</keyword>
<evidence type="ECO:0000256" key="1">
    <source>
        <dbReference type="SAM" id="MobiDB-lite"/>
    </source>
</evidence>